<accession>A0A3S0ZDL4</accession>
<dbReference type="Proteomes" id="UP000271974">
    <property type="component" value="Unassembled WGS sequence"/>
</dbReference>
<feature type="compositionally biased region" description="Polar residues" evidence="1">
    <location>
        <begin position="918"/>
        <end position="941"/>
    </location>
</feature>
<feature type="compositionally biased region" description="Polar residues" evidence="1">
    <location>
        <begin position="121"/>
        <end position="131"/>
    </location>
</feature>
<feature type="compositionally biased region" description="Low complexity" evidence="1">
    <location>
        <begin position="796"/>
        <end position="810"/>
    </location>
</feature>
<feature type="compositionally biased region" description="Polar residues" evidence="1">
    <location>
        <begin position="815"/>
        <end position="837"/>
    </location>
</feature>
<sequence>MEPNLKPCQADANNTLKEYQSTLEKNVEAEGNGQENSASLGQVIQKSDMQKNCALQEDESFQTQPHLSHRGFDTSQSPEKVSDGSARSNKELTSVEDQGQNDSIKMVETCQEESSALPLSKQKSSMSVENHSATEIEKSILSPEEGSPSPDVVETHVILPERSIQFPGLFANLMQAVKQTEDKSVGLKSVKQTTEDTSNSQELGVNTQSEPKIKNATENMNLKSQSNSKPSGRSFHTNNRQVLKRVWQKGRCTESNNSSMCSEESELTVYKKMKFRRSSAPDLNNETEALLVKCPSPESNSCPSLPSDREYFCQDLQNDSKKSHLSSSMSEESELNLQVQSLREDKESFVKENMCSGDQTSIASNEECPTIASLIAANLAADKEHSSSSSPRLDSNGESFLEPVANCDPKHGCQESESVQRPVSPSYNDSDRFIPSLPGTSKDKNVYSEKPMVVDKATGRLILKVRKHNQPRMKATKLPPLKDSTIESQENESDKSEDHFVRRSLRERKVVHRDENEVTEIDELMSEDDEEYHVEQDSDAYSSDSDVGRGEGSDHSQPKKMKKTRSAPDPTAFNVKLKGKYKCWLCRKVFLKCGFAKSHVLKKHTEKGLCAVDLGQSEYLGTPQLLLFCPKKCRYATLSMEGLKNHITTCEKEILCPVEVAEKFLETDYDELQKMGEKVLEIPEKKVRAPKKPQAKKSVPPEEKVENGAAEKLEESANKNNSLMMNQAPTGQALENPEFQNFVSQKEQSFESTPLPVIPSANDEYEVVDVDLECIEQPGENKVAEQEQPRLPYSEPQQQTVPFQQQQHFHPPTPNVFQDSTVRPAQVHNSGFSSPQATRPRMNMPRQAFTGSVSNRGIRPPHPELVSNVASPVRGHVPVQPQSPMPSNLNPQSSSRPSFQPRPNLQQPVRFRQRVPQNSPNPSLPMQRTLQQTPRLPSGISSRGAHVASPYPQQTFARPPRQHLPQRQPGFPPQRFGPRQPAGAQIRPQVMNSPRGRGQVPRQQYPRQQLQHRGGGFSQTNHYPQQGAVPHGVSRNRNLDLAQDQDDAYTITETGVICLD</sequence>
<feature type="compositionally biased region" description="Basic and acidic residues" evidence="1">
    <location>
        <begin position="546"/>
        <end position="557"/>
    </location>
</feature>
<keyword evidence="4" id="KW-1185">Reference proteome</keyword>
<feature type="compositionally biased region" description="Polar residues" evidence="1">
    <location>
        <begin position="387"/>
        <end position="398"/>
    </location>
</feature>
<evidence type="ECO:0000259" key="2">
    <source>
        <dbReference type="PROSITE" id="PS00028"/>
    </source>
</evidence>
<name>A0A3S0ZDL4_ELYCH</name>
<feature type="compositionally biased region" description="Acidic residues" evidence="1">
    <location>
        <begin position="517"/>
        <end position="532"/>
    </location>
</feature>
<organism evidence="3 4">
    <name type="scientific">Elysia chlorotica</name>
    <name type="common">Eastern emerald elysia</name>
    <name type="synonym">Sea slug</name>
    <dbReference type="NCBI Taxonomy" id="188477"/>
    <lineage>
        <taxon>Eukaryota</taxon>
        <taxon>Metazoa</taxon>
        <taxon>Spiralia</taxon>
        <taxon>Lophotrochozoa</taxon>
        <taxon>Mollusca</taxon>
        <taxon>Gastropoda</taxon>
        <taxon>Heterobranchia</taxon>
        <taxon>Euthyneura</taxon>
        <taxon>Panpulmonata</taxon>
        <taxon>Sacoglossa</taxon>
        <taxon>Placobranchoidea</taxon>
        <taxon>Plakobranchidae</taxon>
        <taxon>Elysia</taxon>
    </lineage>
</organism>
<gene>
    <name evidence="3" type="ORF">EGW08_017012</name>
</gene>
<feature type="domain" description="C2H2-type" evidence="2">
    <location>
        <begin position="583"/>
        <end position="604"/>
    </location>
</feature>
<protein>
    <recommendedName>
        <fullName evidence="2">C2H2-type domain-containing protein</fullName>
    </recommendedName>
</protein>
<dbReference type="AlphaFoldDB" id="A0A3S0ZDL4"/>
<evidence type="ECO:0000313" key="4">
    <source>
        <dbReference type="Proteomes" id="UP000271974"/>
    </source>
</evidence>
<reference evidence="3 4" key="1">
    <citation type="submission" date="2019-01" db="EMBL/GenBank/DDBJ databases">
        <title>A draft genome assembly of the solar-powered sea slug Elysia chlorotica.</title>
        <authorList>
            <person name="Cai H."/>
            <person name="Li Q."/>
            <person name="Fang X."/>
            <person name="Li J."/>
            <person name="Curtis N.E."/>
            <person name="Altenburger A."/>
            <person name="Shibata T."/>
            <person name="Feng M."/>
            <person name="Maeda T."/>
            <person name="Schwartz J.A."/>
            <person name="Shigenobu S."/>
            <person name="Lundholm N."/>
            <person name="Nishiyama T."/>
            <person name="Yang H."/>
            <person name="Hasebe M."/>
            <person name="Li S."/>
            <person name="Pierce S.K."/>
            <person name="Wang J."/>
        </authorList>
    </citation>
    <scope>NUCLEOTIDE SEQUENCE [LARGE SCALE GENOMIC DNA]</scope>
    <source>
        <strain evidence="3">EC2010</strain>
        <tissue evidence="3">Whole organism of an adult</tissue>
    </source>
</reference>
<feature type="region of interest" description="Disordered" evidence="1">
    <location>
        <begin position="517"/>
        <end position="569"/>
    </location>
</feature>
<feature type="region of interest" description="Disordered" evidence="1">
    <location>
        <begin position="467"/>
        <end position="500"/>
    </location>
</feature>
<dbReference type="EMBL" id="RQTK01000761">
    <property type="protein sequence ID" value="RUS75222.1"/>
    <property type="molecule type" value="Genomic_DNA"/>
</dbReference>
<feature type="compositionally biased region" description="Low complexity" evidence="1">
    <location>
        <begin position="891"/>
        <end position="917"/>
    </location>
</feature>
<evidence type="ECO:0000256" key="1">
    <source>
        <dbReference type="SAM" id="MobiDB-lite"/>
    </source>
</evidence>
<feature type="compositionally biased region" description="Polar residues" evidence="1">
    <location>
        <begin position="415"/>
        <end position="428"/>
    </location>
</feature>
<feature type="compositionally biased region" description="Basic and acidic residues" evidence="1">
    <location>
        <begin position="699"/>
        <end position="710"/>
    </location>
</feature>
<feature type="compositionally biased region" description="Polar residues" evidence="1">
    <location>
        <begin position="33"/>
        <end position="47"/>
    </location>
</feature>
<dbReference type="InterPro" id="IPR013087">
    <property type="entry name" value="Znf_C2H2_type"/>
</dbReference>
<feature type="compositionally biased region" description="Polar residues" evidence="1">
    <location>
        <begin position="73"/>
        <end position="103"/>
    </location>
</feature>
<feature type="compositionally biased region" description="Polar residues" evidence="1">
    <location>
        <begin position="880"/>
        <end position="890"/>
    </location>
</feature>
<feature type="region of interest" description="Disordered" evidence="1">
    <location>
        <begin position="382"/>
        <end position="446"/>
    </location>
</feature>
<comment type="caution">
    <text evidence="3">The sequence shown here is derived from an EMBL/GenBank/DDBJ whole genome shotgun (WGS) entry which is preliminary data.</text>
</comment>
<feature type="region of interest" description="Disordered" evidence="1">
    <location>
        <begin position="781"/>
        <end position="1030"/>
    </location>
</feature>
<feature type="region of interest" description="Disordered" evidence="1">
    <location>
        <begin position="25"/>
        <end position="151"/>
    </location>
</feature>
<feature type="compositionally biased region" description="Polar residues" evidence="1">
    <location>
        <begin position="1001"/>
        <end position="1011"/>
    </location>
</feature>
<feature type="compositionally biased region" description="Low complexity" evidence="1">
    <location>
        <begin position="963"/>
        <end position="981"/>
    </location>
</feature>
<dbReference type="PROSITE" id="PS00028">
    <property type="entry name" value="ZINC_FINGER_C2H2_1"/>
    <property type="match status" value="1"/>
</dbReference>
<feature type="region of interest" description="Disordered" evidence="1">
    <location>
        <begin position="191"/>
        <end position="236"/>
    </location>
</feature>
<feature type="region of interest" description="Disordered" evidence="1">
    <location>
        <begin position="686"/>
        <end position="710"/>
    </location>
</feature>
<evidence type="ECO:0000313" key="3">
    <source>
        <dbReference type="EMBL" id="RUS75222.1"/>
    </source>
</evidence>
<proteinExistence type="predicted"/>